<sequence>MLPVEPFVAVDDDPITFEEAEAVEEDVERDVVSTISAPVGVLTLVGAETLSGSVLDAVDMPELLAGLAAALETTEVPHATAFSAQSHKPQDPQQNTSHTPKRRSLHTHLSHLFSPADPSPEEDEQIPPPETGAPTANCRHSNFLRRAHDYAHTMHTHTRLQLGAPATDTLPSYTKTMHAFTLNQLDHTFDDDRRGRTTTATRSAMQGPHFLGAATAKPRETVAMARESRAATLPHKVCADLSNLSLDETLTKPADSSGRHGEVPAEVVLGIDMSKLRKPSLTDPIPRDYAVGAQQGGLRSCQNTCTLHL</sequence>
<comment type="caution">
    <text evidence="2">The sequence shown here is derived from an EMBL/GenBank/DDBJ whole genome shotgun (WGS) entry which is preliminary data.</text>
</comment>
<evidence type="ECO:0000313" key="2">
    <source>
        <dbReference type="EMBL" id="TKA28444.1"/>
    </source>
</evidence>
<protein>
    <submittedName>
        <fullName evidence="2">Uncharacterized protein</fullName>
    </submittedName>
</protein>
<proteinExistence type="predicted"/>
<name>A0A4U0U176_9PEZI</name>
<feature type="compositionally biased region" description="Polar residues" evidence="1">
    <location>
        <begin position="82"/>
        <end position="98"/>
    </location>
</feature>
<evidence type="ECO:0000313" key="3">
    <source>
        <dbReference type="Proteomes" id="UP000308549"/>
    </source>
</evidence>
<organism evidence="2 3">
    <name type="scientific">Salinomyces thailandicus</name>
    <dbReference type="NCBI Taxonomy" id="706561"/>
    <lineage>
        <taxon>Eukaryota</taxon>
        <taxon>Fungi</taxon>
        <taxon>Dikarya</taxon>
        <taxon>Ascomycota</taxon>
        <taxon>Pezizomycotina</taxon>
        <taxon>Dothideomycetes</taxon>
        <taxon>Dothideomycetidae</taxon>
        <taxon>Mycosphaerellales</taxon>
        <taxon>Teratosphaeriaceae</taxon>
        <taxon>Salinomyces</taxon>
    </lineage>
</organism>
<dbReference type="AlphaFoldDB" id="A0A4U0U176"/>
<dbReference type="OrthoDB" id="3640690at2759"/>
<gene>
    <name evidence="2" type="ORF">B0A50_03911</name>
</gene>
<feature type="region of interest" description="Disordered" evidence="1">
    <location>
        <begin position="80"/>
        <end position="137"/>
    </location>
</feature>
<dbReference type="EMBL" id="NAJL01000018">
    <property type="protein sequence ID" value="TKA28444.1"/>
    <property type="molecule type" value="Genomic_DNA"/>
</dbReference>
<evidence type="ECO:0000256" key="1">
    <source>
        <dbReference type="SAM" id="MobiDB-lite"/>
    </source>
</evidence>
<accession>A0A4U0U176</accession>
<keyword evidence="3" id="KW-1185">Reference proteome</keyword>
<feature type="compositionally biased region" description="Basic residues" evidence="1">
    <location>
        <begin position="99"/>
        <end position="109"/>
    </location>
</feature>
<reference evidence="2 3" key="1">
    <citation type="submission" date="2017-03" db="EMBL/GenBank/DDBJ databases">
        <title>Genomes of endolithic fungi from Antarctica.</title>
        <authorList>
            <person name="Coleine C."/>
            <person name="Masonjones S."/>
            <person name="Stajich J.E."/>
        </authorList>
    </citation>
    <scope>NUCLEOTIDE SEQUENCE [LARGE SCALE GENOMIC DNA]</scope>
    <source>
        <strain evidence="2 3">CCFEE 6315</strain>
    </source>
</reference>
<dbReference type="Proteomes" id="UP000308549">
    <property type="component" value="Unassembled WGS sequence"/>
</dbReference>